<comment type="caution">
    <text evidence="2">The sequence shown here is derived from an EMBL/GenBank/DDBJ whole genome shotgun (WGS) entry which is preliminary data.</text>
</comment>
<feature type="domain" description="Integrase core" evidence="1">
    <location>
        <begin position="1"/>
        <end position="84"/>
    </location>
</feature>
<evidence type="ECO:0000313" key="3">
    <source>
        <dbReference type="Proteomes" id="UP001215280"/>
    </source>
</evidence>
<feature type="non-terminal residue" evidence="2">
    <location>
        <position position="1"/>
    </location>
</feature>
<accession>A0AAD7IT62</accession>
<sequence length="244" mass="28403">STRNTRIERLWVEVGSQFARRWRGFFLRLERLHRFDPDDPHHLWLLHHLFLDDINEDCKEFQNQWNHHPISGKGENQTPADMRFVGELLYGKYGDDFENVHPDILQRYGQEGNHLDYSRKYNSGTLKGDLDLAIAGDQDHHIRHEAIEVMENKLPFANEEAEQIFADTLREAHNEGIIPDGLGVAEGEWEDGVYSEIEIIKVGRKDVPIALPFTVWWPRAVKWAQGLELMVKIRAVESGDIDMI</sequence>
<dbReference type="EMBL" id="JARJLG010000084">
    <property type="protein sequence ID" value="KAJ7749834.1"/>
    <property type="molecule type" value="Genomic_DNA"/>
</dbReference>
<dbReference type="Proteomes" id="UP001215280">
    <property type="component" value="Unassembled WGS sequence"/>
</dbReference>
<dbReference type="InterPro" id="IPR058913">
    <property type="entry name" value="Integrase_dom_put"/>
</dbReference>
<keyword evidence="3" id="KW-1185">Reference proteome</keyword>
<evidence type="ECO:0000313" key="2">
    <source>
        <dbReference type="EMBL" id="KAJ7749834.1"/>
    </source>
</evidence>
<protein>
    <recommendedName>
        <fullName evidence="1">Integrase core domain-containing protein</fullName>
    </recommendedName>
</protein>
<evidence type="ECO:0000259" key="1">
    <source>
        <dbReference type="Pfam" id="PF24764"/>
    </source>
</evidence>
<dbReference type="AlphaFoldDB" id="A0AAD7IT62"/>
<gene>
    <name evidence="2" type="ORF">DFH07DRAFT_746472</name>
</gene>
<organism evidence="2 3">
    <name type="scientific">Mycena maculata</name>
    <dbReference type="NCBI Taxonomy" id="230809"/>
    <lineage>
        <taxon>Eukaryota</taxon>
        <taxon>Fungi</taxon>
        <taxon>Dikarya</taxon>
        <taxon>Basidiomycota</taxon>
        <taxon>Agaricomycotina</taxon>
        <taxon>Agaricomycetes</taxon>
        <taxon>Agaricomycetidae</taxon>
        <taxon>Agaricales</taxon>
        <taxon>Marasmiineae</taxon>
        <taxon>Mycenaceae</taxon>
        <taxon>Mycena</taxon>
    </lineage>
</organism>
<dbReference type="Pfam" id="PF24764">
    <property type="entry name" value="rva_4"/>
    <property type="match status" value="1"/>
</dbReference>
<proteinExistence type="predicted"/>
<name>A0AAD7IT62_9AGAR</name>
<reference evidence="2" key="1">
    <citation type="submission" date="2023-03" db="EMBL/GenBank/DDBJ databases">
        <title>Massive genome expansion in bonnet fungi (Mycena s.s.) driven by repeated elements and novel gene families across ecological guilds.</title>
        <authorList>
            <consortium name="Lawrence Berkeley National Laboratory"/>
            <person name="Harder C.B."/>
            <person name="Miyauchi S."/>
            <person name="Viragh M."/>
            <person name="Kuo A."/>
            <person name="Thoen E."/>
            <person name="Andreopoulos B."/>
            <person name="Lu D."/>
            <person name="Skrede I."/>
            <person name="Drula E."/>
            <person name="Henrissat B."/>
            <person name="Morin E."/>
            <person name="Kohler A."/>
            <person name="Barry K."/>
            <person name="LaButti K."/>
            <person name="Morin E."/>
            <person name="Salamov A."/>
            <person name="Lipzen A."/>
            <person name="Mereny Z."/>
            <person name="Hegedus B."/>
            <person name="Baldrian P."/>
            <person name="Stursova M."/>
            <person name="Weitz H."/>
            <person name="Taylor A."/>
            <person name="Grigoriev I.V."/>
            <person name="Nagy L.G."/>
            <person name="Martin F."/>
            <person name="Kauserud H."/>
        </authorList>
    </citation>
    <scope>NUCLEOTIDE SEQUENCE</scope>
    <source>
        <strain evidence="2">CBHHK188m</strain>
    </source>
</reference>